<feature type="transmembrane region" description="Helical" evidence="4">
    <location>
        <begin position="42"/>
        <end position="65"/>
    </location>
</feature>
<dbReference type="InterPro" id="IPR020846">
    <property type="entry name" value="MFS_dom"/>
</dbReference>
<feature type="transmembrane region" description="Helical" evidence="4">
    <location>
        <begin position="138"/>
        <end position="156"/>
    </location>
</feature>
<dbReference type="KEGG" id="ppru:FDP22_22575"/>
<dbReference type="PROSITE" id="PS50850">
    <property type="entry name" value="MFS"/>
    <property type="match status" value="1"/>
</dbReference>
<evidence type="ECO:0000256" key="3">
    <source>
        <dbReference type="ARBA" id="ARBA00023136"/>
    </source>
</evidence>
<accession>A0A5B8G0L2</accession>
<evidence type="ECO:0000256" key="4">
    <source>
        <dbReference type="SAM" id="Phobius"/>
    </source>
</evidence>
<feature type="transmembrane region" description="Helical" evidence="4">
    <location>
        <begin position="77"/>
        <end position="95"/>
    </location>
</feature>
<proteinExistence type="predicted"/>
<feature type="transmembrane region" description="Helical" evidence="4">
    <location>
        <begin position="162"/>
        <end position="181"/>
    </location>
</feature>
<protein>
    <submittedName>
        <fullName evidence="6">MFS transporter</fullName>
    </submittedName>
</protein>
<sequence length="399" mass="41016">MTDQPGLTRRLSLTMATACGLIAANLYYAQPLIGLIAQSLGISIAHAGLIVTMCQAGYGLGLLFLVPLADLTENRRLILGVLGVGIASSVGVALAQTPGIFLFFCLLLGLGSVSVQMLVPLTAHLASDETRGREVGKVMSGLLLGIMLARPASSLITELAGWRTVFVLSAVAMTAMGVALWRRLPVHRPRPGPGYLGLMRSMAGLVAEHPLLRQRALGQALMFASFSVFWTTTPLLLAGPDYGLSQAGIALFAFAGVAGAVAAPLAGGWADRGHGRRGALVAMTLGVASWGLSHVGAPGTALGLGLLALAGIVLDFGVQANLVVSQREIFGLAPHARGRLNGLFMATFFIGGALGSAAGAFVFSHYGWGPTSVLGLAGPAVALLLRLRARDTEPASAPG</sequence>
<dbReference type="InterPro" id="IPR011701">
    <property type="entry name" value="MFS"/>
</dbReference>
<feature type="transmembrane region" description="Helical" evidence="4">
    <location>
        <begin position="101"/>
        <end position="126"/>
    </location>
</feature>
<evidence type="ECO:0000313" key="7">
    <source>
        <dbReference type="Proteomes" id="UP000305888"/>
    </source>
</evidence>
<dbReference type="Proteomes" id="UP000305888">
    <property type="component" value="Plasmid pD4M1C"/>
</dbReference>
<keyword evidence="3 4" id="KW-0472">Membrane</keyword>
<name>A0A5B8G0L2_9RHOB</name>
<keyword evidence="7" id="KW-1185">Reference proteome</keyword>
<feature type="transmembrane region" description="Helical" evidence="4">
    <location>
        <begin position="343"/>
        <end position="362"/>
    </location>
</feature>
<keyword evidence="1 4" id="KW-0812">Transmembrane</keyword>
<geneLocation type="plasmid" evidence="7">
    <name>pd4m1c</name>
</geneLocation>
<dbReference type="SUPFAM" id="SSF103473">
    <property type="entry name" value="MFS general substrate transporter"/>
    <property type="match status" value="1"/>
</dbReference>
<feature type="transmembrane region" description="Helical" evidence="4">
    <location>
        <begin position="368"/>
        <end position="387"/>
    </location>
</feature>
<feature type="transmembrane region" description="Helical" evidence="4">
    <location>
        <begin position="220"/>
        <end position="238"/>
    </location>
</feature>
<evidence type="ECO:0000313" key="6">
    <source>
        <dbReference type="EMBL" id="QDL94656.1"/>
    </source>
</evidence>
<reference evidence="6 7" key="1">
    <citation type="submission" date="2019-06" db="EMBL/GenBank/DDBJ databases">
        <title>Genome sequence of Rhodobacteraceae bacterium D4M1.</title>
        <authorList>
            <person name="Cao J."/>
        </authorList>
    </citation>
    <scope>NUCLEOTIDE SEQUENCE [LARGE SCALE GENOMIC DNA]</scope>
    <source>
        <strain evidence="6 7">D4M1</strain>
        <plasmid evidence="7">pd4m1c</plasmid>
    </source>
</reference>
<dbReference type="EMBL" id="CP040821">
    <property type="protein sequence ID" value="QDL94656.1"/>
    <property type="molecule type" value="Genomic_DNA"/>
</dbReference>
<dbReference type="Gene3D" id="1.20.1250.20">
    <property type="entry name" value="MFS general substrate transporter like domains"/>
    <property type="match status" value="1"/>
</dbReference>
<keyword evidence="6" id="KW-0614">Plasmid</keyword>
<dbReference type="InterPro" id="IPR036259">
    <property type="entry name" value="MFS_trans_sf"/>
</dbReference>
<feature type="transmembrane region" description="Helical" evidence="4">
    <location>
        <begin position="301"/>
        <end position="322"/>
    </location>
</feature>
<dbReference type="PANTHER" id="PTHR42910:SF1">
    <property type="entry name" value="MAJOR FACILITATOR SUPERFAMILY (MFS) PROFILE DOMAIN-CONTAINING PROTEIN"/>
    <property type="match status" value="1"/>
</dbReference>
<feature type="transmembrane region" description="Helical" evidence="4">
    <location>
        <begin position="12"/>
        <end position="30"/>
    </location>
</feature>
<organism evidence="6 7">
    <name type="scientific">Paroceanicella profunda</name>
    <dbReference type="NCBI Taxonomy" id="2579971"/>
    <lineage>
        <taxon>Bacteria</taxon>
        <taxon>Pseudomonadati</taxon>
        <taxon>Pseudomonadota</taxon>
        <taxon>Alphaproteobacteria</taxon>
        <taxon>Rhodobacterales</taxon>
        <taxon>Paracoccaceae</taxon>
        <taxon>Paroceanicella</taxon>
    </lineage>
</organism>
<dbReference type="Pfam" id="PF07690">
    <property type="entry name" value="MFS_1"/>
    <property type="match status" value="1"/>
</dbReference>
<dbReference type="OrthoDB" id="9815356at2"/>
<feature type="domain" description="Major facilitator superfamily (MFS) profile" evidence="5">
    <location>
        <begin position="11"/>
        <end position="393"/>
    </location>
</feature>
<evidence type="ECO:0000259" key="5">
    <source>
        <dbReference type="PROSITE" id="PS50850"/>
    </source>
</evidence>
<dbReference type="RefSeq" id="WP_138576881.1">
    <property type="nucleotide sequence ID" value="NZ_CP040821.1"/>
</dbReference>
<feature type="transmembrane region" description="Helical" evidence="4">
    <location>
        <begin position="244"/>
        <end position="266"/>
    </location>
</feature>
<evidence type="ECO:0000256" key="2">
    <source>
        <dbReference type="ARBA" id="ARBA00022989"/>
    </source>
</evidence>
<dbReference type="PANTHER" id="PTHR42910">
    <property type="entry name" value="TRANSPORTER SCO4007-RELATED"/>
    <property type="match status" value="1"/>
</dbReference>
<keyword evidence="2 4" id="KW-1133">Transmembrane helix</keyword>
<gene>
    <name evidence="6" type="ORF">FDP22_22575</name>
</gene>
<evidence type="ECO:0000256" key="1">
    <source>
        <dbReference type="ARBA" id="ARBA00022692"/>
    </source>
</evidence>
<dbReference type="GO" id="GO:0022857">
    <property type="term" value="F:transmembrane transporter activity"/>
    <property type="evidence" value="ECO:0007669"/>
    <property type="project" value="InterPro"/>
</dbReference>
<dbReference type="CDD" id="cd17324">
    <property type="entry name" value="MFS_NepI_like"/>
    <property type="match status" value="1"/>
</dbReference>
<feature type="transmembrane region" description="Helical" evidence="4">
    <location>
        <begin position="278"/>
        <end position="295"/>
    </location>
</feature>
<dbReference type="AlphaFoldDB" id="A0A5B8G0L2"/>